<proteinExistence type="inferred from homology"/>
<evidence type="ECO:0000313" key="4">
    <source>
        <dbReference type="EMBL" id="MBC1373735.1"/>
    </source>
</evidence>
<organism evidence="4 5">
    <name type="scientific">Listeria booriae</name>
    <dbReference type="NCBI Taxonomy" id="1552123"/>
    <lineage>
        <taxon>Bacteria</taxon>
        <taxon>Bacillati</taxon>
        <taxon>Bacillota</taxon>
        <taxon>Bacilli</taxon>
        <taxon>Bacillales</taxon>
        <taxon>Listeriaceae</taxon>
        <taxon>Listeria</taxon>
    </lineage>
</organism>
<dbReference type="RefSeq" id="WP_185378092.1">
    <property type="nucleotide sequence ID" value="NZ_JAARPL010000016.1"/>
</dbReference>
<evidence type="ECO:0000313" key="5">
    <source>
        <dbReference type="Proteomes" id="UP000591929"/>
    </source>
</evidence>
<name>A0A841Y9Z6_9LIST</name>
<dbReference type="Pfam" id="PF02525">
    <property type="entry name" value="Flavodoxin_2"/>
    <property type="match status" value="1"/>
</dbReference>
<protein>
    <submittedName>
        <fullName evidence="4">Flavodoxin family protein</fullName>
    </submittedName>
</protein>
<comment type="similarity">
    <text evidence="1">Belongs to the NAD(P)H dehydrogenase (quinone) family.</text>
</comment>
<dbReference type="SUPFAM" id="SSF52218">
    <property type="entry name" value="Flavoproteins"/>
    <property type="match status" value="1"/>
</dbReference>
<dbReference type="InterPro" id="IPR003680">
    <property type="entry name" value="Flavodoxin_fold"/>
</dbReference>
<keyword evidence="2" id="KW-0560">Oxidoreductase</keyword>
<comment type="caution">
    <text evidence="4">The sequence shown here is derived from an EMBL/GenBank/DDBJ whole genome shotgun (WGS) entry which is preliminary data.</text>
</comment>
<gene>
    <name evidence="4" type="ORF">HB847_15380</name>
</gene>
<evidence type="ECO:0000256" key="2">
    <source>
        <dbReference type="ARBA" id="ARBA00023002"/>
    </source>
</evidence>
<dbReference type="AlphaFoldDB" id="A0A841Y9Z6"/>
<dbReference type="InterPro" id="IPR029039">
    <property type="entry name" value="Flavoprotein-like_sf"/>
</dbReference>
<dbReference type="Gene3D" id="3.40.50.360">
    <property type="match status" value="1"/>
</dbReference>
<sequence>MKTVIVYNHPYDKSFCHAILESAKNGALQAGYQVDIIDLDRDGFNPVMTGKDLLAFRNHKAVDEQAIAYINRIKEADHLVLIFPIWWELMPAMTKGFIDKVIFPGSTYTYTKSGYGMNTMLTNLKSTTIITTMNTPKLLYKFIFGDAIKKALIRGTLKKSGLKKVKWISFNMVKASSEQSRKKWLHQVEKKFSNKK</sequence>
<dbReference type="Proteomes" id="UP000591929">
    <property type="component" value="Unassembled WGS sequence"/>
</dbReference>
<dbReference type="GO" id="GO:0005829">
    <property type="term" value="C:cytosol"/>
    <property type="evidence" value="ECO:0007669"/>
    <property type="project" value="TreeGrafter"/>
</dbReference>
<feature type="domain" description="Flavodoxin-like fold" evidence="3">
    <location>
        <begin position="1"/>
        <end position="190"/>
    </location>
</feature>
<reference evidence="4 5" key="1">
    <citation type="submission" date="2020-03" db="EMBL/GenBank/DDBJ databases">
        <title>Soil Listeria distribution.</title>
        <authorList>
            <person name="Liao J."/>
            <person name="Wiedmann M."/>
        </authorList>
    </citation>
    <scope>NUCLEOTIDE SEQUENCE [LARGE SCALE GENOMIC DNA]</scope>
    <source>
        <strain evidence="4 5">FSL L7-1681</strain>
    </source>
</reference>
<dbReference type="InterPro" id="IPR051545">
    <property type="entry name" value="NAD(P)H_dehydrogenase_qn"/>
</dbReference>
<dbReference type="PANTHER" id="PTHR10204">
    <property type="entry name" value="NAD P H OXIDOREDUCTASE-RELATED"/>
    <property type="match status" value="1"/>
</dbReference>
<accession>A0A841Y9Z6</accession>
<dbReference type="EMBL" id="JAARPL010000016">
    <property type="protein sequence ID" value="MBC1373735.1"/>
    <property type="molecule type" value="Genomic_DNA"/>
</dbReference>
<dbReference type="PANTHER" id="PTHR10204:SF34">
    <property type="entry name" value="NAD(P)H DEHYDROGENASE [QUINONE] 1 ISOFORM 1"/>
    <property type="match status" value="1"/>
</dbReference>
<evidence type="ECO:0000256" key="1">
    <source>
        <dbReference type="ARBA" id="ARBA00006252"/>
    </source>
</evidence>
<evidence type="ECO:0000259" key="3">
    <source>
        <dbReference type="Pfam" id="PF02525"/>
    </source>
</evidence>
<dbReference type="GO" id="GO:0003955">
    <property type="term" value="F:NAD(P)H dehydrogenase (quinone) activity"/>
    <property type="evidence" value="ECO:0007669"/>
    <property type="project" value="TreeGrafter"/>
</dbReference>